<protein>
    <submittedName>
        <fullName evidence="1">Uncharacterized protein</fullName>
    </submittedName>
</protein>
<reference evidence="1" key="1">
    <citation type="submission" date="2024-01" db="EMBL/GenBank/DDBJ databases">
        <title>Unpublished Manusciprt.</title>
        <authorList>
            <person name="Duman M."/>
            <person name="Valdes E.G."/>
            <person name="Ajmi N."/>
            <person name="Altun S."/>
            <person name="Saticioglu I.B."/>
        </authorList>
    </citation>
    <scope>NUCLEOTIDE SEQUENCE</scope>
    <source>
        <strain evidence="1">137P</strain>
    </source>
</reference>
<accession>A0ABU7HC52</accession>
<organism evidence="1 2">
    <name type="scientific">Pseudomonas carassii</name>
    <dbReference type="NCBI Taxonomy" id="3115855"/>
    <lineage>
        <taxon>Bacteria</taxon>
        <taxon>Pseudomonadati</taxon>
        <taxon>Pseudomonadota</taxon>
        <taxon>Gammaproteobacteria</taxon>
        <taxon>Pseudomonadales</taxon>
        <taxon>Pseudomonadaceae</taxon>
        <taxon>Pseudomonas</taxon>
    </lineage>
</organism>
<dbReference type="EMBL" id="JAZDCT010000012">
    <property type="protein sequence ID" value="MEE1888196.1"/>
    <property type="molecule type" value="Genomic_DNA"/>
</dbReference>
<sequence length="161" mass="17504">MANESNVQDLFGAEEALVSAVRQLLAQLVLQLRNEEDQDVRDKINNQIGELNPLYIRLSGKGIAIIAAQSKNDVENIKAVSADVQRFIFKIKKVEKMVAVTTSLIKFVVVCLGDTTDPLSIYDAGKGVYEAMNETIEKEGKKGAHAAIEPMSAMVPSLISG</sequence>
<proteinExistence type="predicted"/>
<dbReference type="RefSeq" id="WP_330103740.1">
    <property type="nucleotide sequence ID" value="NZ_JAZDCT010000012.1"/>
</dbReference>
<name>A0ABU7HC52_9PSED</name>
<gene>
    <name evidence="1" type="ORF">V0R62_11050</name>
</gene>
<dbReference type="Proteomes" id="UP001354227">
    <property type="component" value="Unassembled WGS sequence"/>
</dbReference>
<comment type="caution">
    <text evidence="1">The sequence shown here is derived from an EMBL/GenBank/DDBJ whole genome shotgun (WGS) entry which is preliminary data.</text>
</comment>
<evidence type="ECO:0000313" key="2">
    <source>
        <dbReference type="Proteomes" id="UP001354227"/>
    </source>
</evidence>
<evidence type="ECO:0000313" key="1">
    <source>
        <dbReference type="EMBL" id="MEE1888196.1"/>
    </source>
</evidence>
<keyword evidence="2" id="KW-1185">Reference proteome</keyword>